<protein>
    <submittedName>
        <fullName evidence="1">Uncharacterized protein</fullName>
    </submittedName>
</protein>
<name>A0ABV2AHI9_9EUKA</name>
<dbReference type="EMBL" id="JBDODL010000209">
    <property type="protein sequence ID" value="MES1919146.1"/>
    <property type="molecule type" value="Genomic_DNA"/>
</dbReference>
<evidence type="ECO:0000313" key="2">
    <source>
        <dbReference type="Proteomes" id="UP001439008"/>
    </source>
</evidence>
<proteinExistence type="predicted"/>
<feature type="non-terminal residue" evidence="1">
    <location>
        <position position="349"/>
    </location>
</feature>
<sequence>MVFSRRSLALNYLSTQTNKRSFSDIKKAINAAVATGISVYHPLIETAKLVLLEMVCAEKVEMIEKTKDHMKVKNVYDSLKTNYKKQITRPHFPKSKKVIAFLSTIKAHWNRLKNASEIAMLSEAKKALKFENKKKVDELIRRIEQEPNEKFTKVLSSLKSFKTDLVKVERRQRAERRKTNEQIVKDILLGIIADKCGAERKTKATNRFYVKGNSETVLGDDCEQQENVGNVEDGREGENKKSDYKNIEQTSGDKRFFCYNSSGKKHFGDGERDRNFKEAVKKTYAKNFRKDRQIRNSLPQTLASKEASSALNSTFPAASKSCYRKNALRNIDKNRVYMRRTCTFGKKNN</sequence>
<comment type="caution">
    <text evidence="1">The sequence shown here is derived from an EMBL/GenBank/DDBJ whole genome shotgun (WGS) entry which is preliminary data.</text>
</comment>
<reference evidence="1 2" key="1">
    <citation type="journal article" date="2024" name="BMC Biol.">
        <title>Comparative genomics of Ascetosporea gives new insight into the evolutionary basis for animal parasitism in Rhizaria.</title>
        <authorList>
            <person name="Hiltunen Thoren M."/>
            <person name="Onut-Brannstrom I."/>
            <person name="Alfjorden A."/>
            <person name="Peckova H."/>
            <person name="Swords F."/>
            <person name="Hooper C."/>
            <person name="Holzer A.S."/>
            <person name="Bass D."/>
            <person name="Burki F."/>
        </authorList>
    </citation>
    <scope>NUCLEOTIDE SEQUENCE [LARGE SCALE GENOMIC DNA]</scope>
    <source>
        <strain evidence="1">20-A016</strain>
    </source>
</reference>
<gene>
    <name evidence="1" type="ORF">MHBO_001010</name>
</gene>
<organism evidence="1 2">
    <name type="scientific">Bonamia ostreae</name>
    <dbReference type="NCBI Taxonomy" id="126728"/>
    <lineage>
        <taxon>Eukaryota</taxon>
        <taxon>Sar</taxon>
        <taxon>Rhizaria</taxon>
        <taxon>Endomyxa</taxon>
        <taxon>Ascetosporea</taxon>
        <taxon>Haplosporida</taxon>
        <taxon>Bonamia</taxon>
    </lineage>
</organism>
<keyword evidence="2" id="KW-1185">Reference proteome</keyword>
<evidence type="ECO:0000313" key="1">
    <source>
        <dbReference type="EMBL" id="MES1919146.1"/>
    </source>
</evidence>
<accession>A0ABV2AHI9</accession>
<dbReference type="Proteomes" id="UP001439008">
    <property type="component" value="Unassembled WGS sequence"/>
</dbReference>